<evidence type="ECO:0000313" key="5">
    <source>
        <dbReference type="EMBL" id="HGT39185.1"/>
    </source>
</evidence>
<name>A0A7C4QPM2_9PLAN</name>
<proteinExistence type="inferred from homology"/>
<keyword evidence="5" id="KW-0282">Flagellum</keyword>
<keyword evidence="5" id="KW-0969">Cilium</keyword>
<evidence type="ECO:0000256" key="4">
    <source>
        <dbReference type="ARBA" id="ARBA00024746"/>
    </source>
</evidence>
<comment type="function">
    <text evidence="4">Required for flagellar hook formation. May act as a scaffolding protein.</text>
</comment>
<dbReference type="EMBL" id="DSVQ01000012">
    <property type="protein sequence ID" value="HGT39185.1"/>
    <property type="molecule type" value="Genomic_DNA"/>
</dbReference>
<dbReference type="AlphaFoldDB" id="A0A7C4QPM2"/>
<evidence type="ECO:0000256" key="2">
    <source>
        <dbReference type="ARBA" id="ARBA00016013"/>
    </source>
</evidence>
<comment type="caution">
    <text evidence="5">The sequence shown here is derived from an EMBL/GenBank/DDBJ whole genome shotgun (WGS) entry which is preliminary data.</text>
</comment>
<protein>
    <recommendedName>
        <fullName evidence="2">Basal-body rod modification protein FlgD</fullName>
    </recommendedName>
</protein>
<dbReference type="GO" id="GO:0044781">
    <property type="term" value="P:bacterial-type flagellum organization"/>
    <property type="evidence" value="ECO:0007669"/>
    <property type="project" value="UniProtKB-KW"/>
</dbReference>
<organism evidence="5">
    <name type="scientific">Schlesneria paludicola</name>
    <dbReference type="NCBI Taxonomy" id="360056"/>
    <lineage>
        <taxon>Bacteria</taxon>
        <taxon>Pseudomonadati</taxon>
        <taxon>Planctomycetota</taxon>
        <taxon>Planctomycetia</taxon>
        <taxon>Planctomycetales</taxon>
        <taxon>Planctomycetaceae</taxon>
        <taxon>Schlesneria</taxon>
    </lineage>
</organism>
<dbReference type="InterPro" id="IPR005648">
    <property type="entry name" value="FlgD"/>
</dbReference>
<sequence length="138" mass="14955">MAVSSVTAPNSSSVKEVARDQVGFAGLNSEDFLKLLIAQLQNQDPTDPLDSDQLLRQISEMRNLQAGLELQSTLKNLSLTQQLASSTGFLGRQVTAVHGEQKTEIEGVVDRVQLRDGKALLRVNGVEVELTEVRSVAP</sequence>
<reference evidence="5" key="1">
    <citation type="journal article" date="2020" name="mSystems">
        <title>Genome- and Community-Level Interaction Insights into Carbon Utilization and Element Cycling Functions of Hydrothermarchaeota in Hydrothermal Sediment.</title>
        <authorList>
            <person name="Zhou Z."/>
            <person name="Liu Y."/>
            <person name="Xu W."/>
            <person name="Pan J."/>
            <person name="Luo Z.H."/>
            <person name="Li M."/>
        </authorList>
    </citation>
    <scope>NUCLEOTIDE SEQUENCE [LARGE SCALE GENOMIC DNA]</scope>
    <source>
        <strain evidence="5">SpSt-508</strain>
    </source>
</reference>
<keyword evidence="5" id="KW-0966">Cell projection</keyword>
<gene>
    <name evidence="5" type="ORF">ENS64_07980</name>
</gene>
<dbReference type="Pfam" id="PF03963">
    <property type="entry name" value="FlgD"/>
    <property type="match status" value="1"/>
</dbReference>
<evidence type="ECO:0000256" key="3">
    <source>
        <dbReference type="ARBA" id="ARBA00022795"/>
    </source>
</evidence>
<evidence type="ECO:0000256" key="1">
    <source>
        <dbReference type="ARBA" id="ARBA00010577"/>
    </source>
</evidence>
<accession>A0A7C4QPM2</accession>
<comment type="similarity">
    <text evidence="1">Belongs to the FlgD family.</text>
</comment>
<keyword evidence="3" id="KW-1005">Bacterial flagellum biogenesis</keyword>